<comment type="caution">
    <text evidence="2">The sequence shown here is derived from an EMBL/GenBank/DDBJ whole genome shotgun (WGS) entry which is preliminary data.</text>
</comment>
<dbReference type="EMBL" id="JASJUS010000005">
    <property type="protein sequence ID" value="MDL2076210.1"/>
    <property type="molecule type" value="Genomic_DNA"/>
</dbReference>
<organism evidence="2 3">
    <name type="scientific">Streptomyces fuscus</name>
    <dbReference type="NCBI Taxonomy" id="3048495"/>
    <lineage>
        <taxon>Bacteria</taxon>
        <taxon>Bacillati</taxon>
        <taxon>Actinomycetota</taxon>
        <taxon>Actinomycetes</taxon>
        <taxon>Kitasatosporales</taxon>
        <taxon>Streptomycetaceae</taxon>
        <taxon>Streptomyces</taxon>
    </lineage>
</organism>
<name>A0ABT7IUE6_9ACTN</name>
<feature type="region of interest" description="Disordered" evidence="1">
    <location>
        <begin position="1"/>
        <end position="36"/>
    </location>
</feature>
<dbReference type="Proteomes" id="UP001241926">
    <property type="component" value="Unassembled WGS sequence"/>
</dbReference>
<protein>
    <recommendedName>
        <fullName evidence="4">Nucleotidyltransferase family protein</fullName>
    </recommendedName>
</protein>
<reference evidence="2 3" key="1">
    <citation type="submission" date="2023-05" db="EMBL/GenBank/DDBJ databases">
        <title>Streptomyces fuscus sp. nov., a brown-black pigment producing actinomyces isolated from dry sand of Sea duck farm.</title>
        <authorList>
            <person name="Xie J."/>
            <person name="Shen N."/>
        </authorList>
    </citation>
    <scope>NUCLEOTIDE SEQUENCE [LARGE SCALE GENOMIC DNA]</scope>
    <source>
        <strain evidence="2 3">GXMU-J15</strain>
    </source>
</reference>
<evidence type="ECO:0000313" key="3">
    <source>
        <dbReference type="Proteomes" id="UP001241926"/>
    </source>
</evidence>
<gene>
    <name evidence="2" type="ORF">QNN03_07135</name>
</gene>
<dbReference type="RefSeq" id="WP_261717396.1">
    <property type="nucleotide sequence ID" value="NZ_JASJUS010000005.1"/>
</dbReference>
<dbReference type="SUPFAM" id="SSF81301">
    <property type="entry name" value="Nucleotidyltransferase"/>
    <property type="match status" value="1"/>
</dbReference>
<sequence length="191" mass="20496">MSHTAALRLRQAITRTEDATRGRTPVGRGPEDADDLRGTFATDGALGFDPFPFLRALHDAGSRAVVIGQVAGIMHGSTELTGDLDLLWDGTPDEARALRDALTAAGCAELPDLSRSLTGYQVTGAVGDLCTPALPWGTLDVTPCLARAETTDDSTGFTIRYAALDDLIAMRRALGRPKDRRRADELVRLRH</sequence>
<evidence type="ECO:0000256" key="1">
    <source>
        <dbReference type="SAM" id="MobiDB-lite"/>
    </source>
</evidence>
<keyword evidence="3" id="KW-1185">Reference proteome</keyword>
<dbReference type="InterPro" id="IPR043519">
    <property type="entry name" value="NT_sf"/>
</dbReference>
<evidence type="ECO:0008006" key="4">
    <source>
        <dbReference type="Google" id="ProtNLM"/>
    </source>
</evidence>
<dbReference type="Gene3D" id="3.30.460.40">
    <property type="match status" value="1"/>
</dbReference>
<accession>A0ABT7IUE6</accession>
<proteinExistence type="predicted"/>
<evidence type="ECO:0000313" key="2">
    <source>
        <dbReference type="EMBL" id="MDL2076210.1"/>
    </source>
</evidence>